<keyword evidence="3" id="KW-1185">Reference proteome</keyword>
<feature type="domain" description="Thoeris anti-defense 2-like" evidence="1">
    <location>
        <begin position="81"/>
        <end position="164"/>
    </location>
</feature>
<sequence>MQRFIGTKTVNAVPMSRLEYNQLRGWTVPEDEDPLDPGYLVEYVDGGKSNHPDFKGYISWSPKDVFERAYWSVSECSLGGFGFALMALRAGQRVARAGWNGKGQFVYLVPPASYPVQTGAAKAFFGEGAMVPYNAYFAIKTVDNTVSTWVPSVNDCLATDWQIVE</sequence>
<evidence type="ECO:0000313" key="2">
    <source>
        <dbReference type="EMBL" id="KDR25956.1"/>
    </source>
</evidence>
<proteinExistence type="predicted"/>
<protein>
    <recommendedName>
        <fullName evidence="1">Thoeris anti-defense 2-like domain-containing protein</fullName>
    </recommendedName>
</protein>
<organism evidence="2 3">
    <name type="scientific">Caballeronia zhejiangensis</name>
    <dbReference type="NCBI Taxonomy" id="871203"/>
    <lineage>
        <taxon>Bacteria</taxon>
        <taxon>Pseudomonadati</taxon>
        <taxon>Pseudomonadota</taxon>
        <taxon>Betaproteobacteria</taxon>
        <taxon>Burkholderiales</taxon>
        <taxon>Burkholderiaceae</taxon>
        <taxon>Caballeronia</taxon>
    </lineage>
</organism>
<evidence type="ECO:0000313" key="3">
    <source>
        <dbReference type="Proteomes" id="UP000027451"/>
    </source>
</evidence>
<dbReference type="InterPro" id="IPR021361">
    <property type="entry name" value="Tad2-like_dom"/>
</dbReference>
<dbReference type="RefSeq" id="WP_034473803.1">
    <property type="nucleotide sequence ID" value="NZ_JFHD01000040.1"/>
</dbReference>
<evidence type="ECO:0000259" key="1">
    <source>
        <dbReference type="Pfam" id="PF11195"/>
    </source>
</evidence>
<dbReference type="AlphaFoldDB" id="A0A656QFX0"/>
<reference evidence="2 3" key="1">
    <citation type="submission" date="2014-03" db="EMBL/GenBank/DDBJ databases">
        <title>Draft Genome Sequences of Four Burkholderia Strains.</title>
        <authorList>
            <person name="Liu X.Y."/>
            <person name="Li C.X."/>
            <person name="Xu J.H."/>
        </authorList>
    </citation>
    <scope>NUCLEOTIDE SEQUENCE [LARGE SCALE GENOMIC DNA]</scope>
    <source>
        <strain evidence="2 3">OP-1</strain>
    </source>
</reference>
<comment type="caution">
    <text evidence="2">The sequence shown here is derived from an EMBL/GenBank/DDBJ whole genome shotgun (WGS) entry which is preliminary data.</text>
</comment>
<name>A0A656QFX0_9BURK</name>
<dbReference type="Proteomes" id="UP000027451">
    <property type="component" value="Unassembled WGS sequence"/>
</dbReference>
<accession>A0A656QFX0</accession>
<gene>
    <name evidence="2" type="ORF">BG60_26440</name>
</gene>
<dbReference type="EMBL" id="JFHD01000040">
    <property type="protein sequence ID" value="KDR25956.1"/>
    <property type="molecule type" value="Genomic_DNA"/>
</dbReference>
<dbReference type="Pfam" id="PF11195">
    <property type="entry name" value="Tad2-like"/>
    <property type="match status" value="1"/>
</dbReference>